<feature type="transmembrane region" description="Helical" evidence="6">
    <location>
        <begin position="59"/>
        <end position="77"/>
    </location>
</feature>
<protein>
    <submittedName>
        <fullName evidence="8">Prepilin peptidase</fullName>
    </submittedName>
</protein>
<gene>
    <name evidence="8" type="ORF">ACFO0A_00435</name>
</gene>
<dbReference type="Pfam" id="PF01478">
    <property type="entry name" value="Peptidase_A24"/>
    <property type="match status" value="1"/>
</dbReference>
<reference evidence="9" key="1">
    <citation type="journal article" date="2019" name="Int. J. Syst. Evol. Microbiol.">
        <title>The Global Catalogue of Microorganisms (GCM) 10K type strain sequencing project: providing services to taxonomists for standard genome sequencing and annotation.</title>
        <authorList>
            <consortium name="The Broad Institute Genomics Platform"/>
            <consortium name="The Broad Institute Genome Sequencing Center for Infectious Disease"/>
            <person name="Wu L."/>
            <person name="Ma J."/>
        </authorList>
    </citation>
    <scope>NUCLEOTIDE SEQUENCE [LARGE SCALE GENOMIC DNA]</scope>
    <source>
        <strain evidence="9">CGMCC 1.12989</strain>
    </source>
</reference>
<dbReference type="PANTHER" id="PTHR36506:SF1">
    <property type="entry name" value="PREFLAGELLIN PEPTIDASE"/>
    <property type="match status" value="1"/>
</dbReference>
<evidence type="ECO:0000256" key="4">
    <source>
        <dbReference type="ARBA" id="ARBA00022989"/>
    </source>
</evidence>
<keyword evidence="9" id="KW-1185">Reference proteome</keyword>
<comment type="subcellular location">
    <subcellularLocation>
        <location evidence="1">Cell membrane</location>
        <topology evidence="1">Multi-pass membrane protein</topology>
    </subcellularLocation>
</comment>
<dbReference type="PANTHER" id="PTHR36506">
    <property type="entry name" value="PREFLAGELLIN PEPTIDASE"/>
    <property type="match status" value="1"/>
</dbReference>
<sequence length="154" mass="15960">MAMTLPLAATLVLAACALVGAWLDISQRRIPNWLCLVTMVAGLAFAVMTGGAGALLSPLAHAAIALVVGMILFRIGWIGGGDAKFYAACAAWFPLGLGPRLIGMVSLAGLVVILGWFVYRQMSGKRRRASSGDFAMVPYGVAVAVGSVGLALWP</sequence>
<dbReference type="InterPro" id="IPR000045">
    <property type="entry name" value="Prepilin_IV_endopep_pep"/>
</dbReference>
<evidence type="ECO:0000259" key="7">
    <source>
        <dbReference type="Pfam" id="PF01478"/>
    </source>
</evidence>
<evidence type="ECO:0000313" key="9">
    <source>
        <dbReference type="Proteomes" id="UP001595828"/>
    </source>
</evidence>
<keyword evidence="5 6" id="KW-0472">Membrane</keyword>
<proteinExistence type="predicted"/>
<keyword evidence="3 6" id="KW-0812">Transmembrane</keyword>
<comment type="caution">
    <text evidence="8">The sequence shown here is derived from an EMBL/GenBank/DDBJ whole genome shotgun (WGS) entry which is preliminary data.</text>
</comment>
<evidence type="ECO:0000256" key="6">
    <source>
        <dbReference type="SAM" id="Phobius"/>
    </source>
</evidence>
<evidence type="ECO:0000256" key="3">
    <source>
        <dbReference type="ARBA" id="ARBA00022692"/>
    </source>
</evidence>
<feature type="transmembrane region" description="Helical" evidence="6">
    <location>
        <begin position="31"/>
        <end position="52"/>
    </location>
</feature>
<evidence type="ECO:0000256" key="2">
    <source>
        <dbReference type="ARBA" id="ARBA00022475"/>
    </source>
</evidence>
<accession>A0ABV8RJL4</accession>
<dbReference type="Gene3D" id="1.20.120.1220">
    <property type="match status" value="1"/>
</dbReference>
<evidence type="ECO:0000313" key="8">
    <source>
        <dbReference type="EMBL" id="MFC4293517.1"/>
    </source>
</evidence>
<keyword evidence="4 6" id="KW-1133">Transmembrane helix</keyword>
<dbReference type="InterPro" id="IPR052218">
    <property type="entry name" value="Preflagellin_Peptidase"/>
</dbReference>
<evidence type="ECO:0000256" key="5">
    <source>
        <dbReference type="ARBA" id="ARBA00023136"/>
    </source>
</evidence>
<dbReference type="Proteomes" id="UP001595828">
    <property type="component" value="Unassembled WGS sequence"/>
</dbReference>
<dbReference type="RefSeq" id="WP_379537012.1">
    <property type="nucleotide sequence ID" value="NZ_JBHSDR010000003.1"/>
</dbReference>
<feature type="transmembrane region" description="Helical" evidence="6">
    <location>
        <begin position="131"/>
        <end position="153"/>
    </location>
</feature>
<feature type="domain" description="Prepilin type IV endopeptidase peptidase" evidence="7">
    <location>
        <begin position="11"/>
        <end position="113"/>
    </location>
</feature>
<evidence type="ECO:0000256" key="1">
    <source>
        <dbReference type="ARBA" id="ARBA00004651"/>
    </source>
</evidence>
<name>A0ABV8RJL4_9SPHN</name>
<organism evidence="8 9">
    <name type="scientific">Novosphingobium tardum</name>
    <dbReference type="NCBI Taxonomy" id="1538021"/>
    <lineage>
        <taxon>Bacteria</taxon>
        <taxon>Pseudomonadati</taxon>
        <taxon>Pseudomonadota</taxon>
        <taxon>Alphaproteobacteria</taxon>
        <taxon>Sphingomonadales</taxon>
        <taxon>Sphingomonadaceae</taxon>
        <taxon>Novosphingobium</taxon>
    </lineage>
</organism>
<keyword evidence="2" id="KW-1003">Cell membrane</keyword>
<feature type="transmembrane region" description="Helical" evidence="6">
    <location>
        <begin position="97"/>
        <end position="119"/>
    </location>
</feature>
<dbReference type="EMBL" id="JBHSDR010000003">
    <property type="protein sequence ID" value="MFC4293517.1"/>
    <property type="molecule type" value="Genomic_DNA"/>
</dbReference>